<feature type="transmembrane region" description="Helical" evidence="2">
    <location>
        <begin position="20"/>
        <end position="46"/>
    </location>
</feature>
<dbReference type="AlphaFoldDB" id="A0AA35WB82"/>
<proteinExistence type="predicted"/>
<evidence type="ECO:0000313" key="3">
    <source>
        <dbReference type="EMBL" id="CAI8010841.1"/>
    </source>
</evidence>
<evidence type="ECO:0000313" key="4">
    <source>
        <dbReference type="Proteomes" id="UP001174909"/>
    </source>
</evidence>
<gene>
    <name evidence="3" type="ORF">GBAR_LOCUS7097</name>
</gene>
<name>A0AA35WB82_GEOBA</name>
<comment type="caution">
    <text evidence="3">The sequence shown here is derived from an EMBL/GenBank/DDBJ whole genome shotgun (WGS) entry which is preliminary data.</text>
</comment>
<keyword evidence="2" id="KW-0812">Transmembrane</keyword>
<dbReference type="EMBL" id="CASHTH010001068">
    <property type="protein sequence ID" value="CAI8010841.1"/>
    <property type="molecule type" value="Genomic_DNA"/>
</dbReference>
<feature type="compositionally biased region" description="Basic and acidic residues" evidence="1">
    <location>
        <begin position="73"/>
        <end position="82"/>
    </location>
</feature>
<organism evidence="3 4">
    <name type="scientific">Geodia barretti</name>
    <name type="common">Barrett's horny sponge</name>
    <dbReference type="NCBI Taxonomy" id="519541"/>
    <lineage>
        <taxon>Eukaryota</taxon>
        <taxon>Metazoa</taxon>
        <taxon>Porifera</taxon>
        <taxon>Demospongiae</taxon>
        <taxon>Heteroscleromorpha</taxon>
        <taxon>Tetractinellida</taxon>
        <taxon>Astrophorina</taxon>
        <taxon>Geodiidae</taxon>
        <taxon>Geodia</taxon>
    </lineage>
</organism>
<keyword evidence="4" id="KW-1185">Reference proteome</keyword>
<keyword evidence="2" id="KW-0472">Membrane</keyword>
<feature type="compositionally biased region" description="Polar residues" evidence="1">
    <location>
        <begin position="53"/>
        <end position="65"/>
    </location>
</feature>
<protein>
    <submittedName>
        <fullName evidence="3">Uncharacterized protein</fullName>
    </submittedName>
</protein>
<sequence>MGLIPWSLAVDVLRLLSIVSFLFCSLTFTWYSFVSLIGVLVSLYVLDRNKYQTKPNQQSNTSSVKNPYKGTRRVKDESNIPPDVREKYTDRILDLVLYEVEETRALREFEPIKMNTHCIFARKSILWGSRDYHKSLSVGED</sequence>
<feature type="region of interest" description="Disordered" evidence="1">
    <location>
        <begin position="53"/>
        <end position="82"/>
    </location>
</feature>
<reference evidence="3" key="1">
    <citation type="submission" date="2023-03" db="EMBL/GenBank/DDBJ databases">
        <authorList>
            <person name="Steffen K."/>
            <person name="Cardenas P."/>
        </authorList>
    </citation>
    <scope>NUCLEOTIDE SEQUENCE</scope>
</reference>
<evidence type="ECO:0000256" key="2">
    <source>
        <dbReference type="SAM" id="Phobius"/>
    </source>
</evidence>
<accession>A0AA35WB82</accession>
<keyword evidence="2" id="KW-1133">Transmembrane helix</keyword>
<dbReference type="Proteomes" id="UP001174909">
    <property type="component" value="Unassembled WGS sequence"/>
</dbReference>
<evidence type="ECO:0000256" key="1">
    <source>
        <dbReference type="SAM" id="MobiDB-lite"/>
    </source>
</evidence>